<keyword evidence="2" id="KW-1185">Reference proteome</keyword>
<name>A0AA88Y1M0_PINIB</name>
<comment type="caution">
    <text evidence="1">The sequence shown here is derived from an EMBL/GenBank/DDBJ whole genome shotgun (WGS) entry which is preliminary data.</text>
</comment>
<evidence type="ECO:0000313" key="1">
    <source>
        <dbReference type="EMBL" id="KAK3096038.1"/>
    </source>
</evidence>
<protein>
    <submittedName>
        <fullName evidence="1">Uncharacterized protein</fullName>
    </submittedName>
</protein>
<accession>A0AA88Y1M0</accession>
<organism evidence="1 2">
    <name type="scientific">Pinctada imbricata</name>
    <name type="common">Atlantic pearl-oyster</name>
    <name type="synonym">Pinctada martensii</name>
    <dbReference type="NCBI Taxonomy" id="66713"/>
    <lineage>
        <taxon>Eukaryota</taxon>
        <taxon>Metazoa</taxon>
        <taxon>Spiralia</taxon>
        <taxon>Lophotrochozoa</taxon>
        <taxon>Mollusca</taxon>
        <taxon>Bivalvia</taxon>
        <taxon>Autobranchia</taxon>
        <taxon>Pteriomorphia</taxon>
        <taxon>Pterioida</taxon>
        <taxon>Pterioidea</taxon>
        <taxon>Pteriidae</taxon>
        <taxon>Pinctada</taxon>
    </lineage>
</organism>
<dbReference type="Proteomes" id="UP001186944">
    <property type="component" value="Unassembled WGS sequence"/>
</dbReference>
<proteinExistence type="predicted"/>
<sequence length="134" mass="15583">MSEVDYMDNYARNGVLTAHGARMHINNAYKIHALQHDPKRNFNMRIADSPVYRSAQYDESNGTCSIHDEIDHSIKYIDKIVPRDHFFDSKQRMRYHTVKPVGTISGNDYVCRGVLPVRARYKVDESKILPSKRQ</sequence>
<reference evidence="1" key="1">
    <citation type="submission" date="2019-08" db="EMBL/GenBank/DDBJ databases">
        <title>The improved chromosome-level genome for the pearl oyster Pinctada fucata martensii using PacBio sequencing and Hi-C.</title>
        <authorList>
            <person name="Zheng Z."/>
        </authorList>
    </citation>
    <scope>NUCLEOTIDE SEQUENCE</scope>
    <source>
        <strain evidence="1">ZZ-2019</strain>
        <tissue evidence="1">Adductor muscle</tissue>
    </source>
</reference>
<evidence type="ECO:0000313" key="2">
    <source>
        <dbReference type="Proteomes" id="UP001186944"/>
    </source>
</evidence>
<dbReference type="EMBL" id="VSWD01000008">
    <property type="protein sequence ID" value="KAK3096038.1"/>
    <property type="molecule type" value="Genomic_DNA"/>
</dbReference>
<gene>
    <name evidence="1" type="ORF">FSP39_022299</name>
</gene>
<dbReference type="AlphaFoldDB" id="A0AA88Y1M0"/>